<dbReference type="Proteomes" id="UP001364224">
    <property type="component" value="Unassembled WGS sequence"/>
</dbReference>
<name>A0ABU8BP16_9BRAD</name>
<protein>
    <submittedName>
        <fullName evidence="2">TPR repeat protein</fullName>
    </submittedName>
</protein>
<proteinExistence type="predicted"/>
<evidence type="ECO:0000256" key="1">
    <source>
        <dbReference type="SAM" id="Phobius"/>
    </source>
</evidence>
<sequence length="303" mass="32990">MTGGHVSKVPIGDMLAKARIRANAQWSFVCVRKRPSAVNLSRAARDKQAAIVATAARAAPIARRQLRFPMPIVRILLVLLALASPLSMAGGAVAGPFEDAQAAHSRRDYATALRLWRPLADQGNAEAQYALGFMYDGGQGVPKNYARAAKWWRLAADQGHTFAQYNLGTLYDNGNGVPQNKAEALKWYHLAAERGNDGAQFNVGVLHFAGVAVSENRIEAAKWFRRAADQGHIGAQVYLGLCYATGLGVPQDNIQAYMWLSLAAARSDQDAISNRNRVAQQMTPAQIAEAQKLAVEWKSKPER</sequence>
<dbReference type="InterPro" id="IPR050767">
    <property type="entry name" value="Sel1_AlgK"/>
</dbReference>
<dbReference type="Pfam" id="PF08238">
    <property type="entry name" value="Sel1"/>
    <property type="match status" value="5"/>
</dbReference>
<dbReference type="SMART" id="SM00671">
    <property type="entry name" value="SEL1"/>
    <property type="match status" value="4"/>
</dbReference>
<evidence type="ECO:0000313" key="3">
    <source>
        <dbReference type="Proteomes" id="UP001364224"/>
    </source>
</evidence>
<keyword evidence="1" id="KW-1133">Transmembrane helix</keyword>
<dbReference type="EMBL" id="JAZHRV010000001">
    <property type="protein sequence ID" value="MEH2560225.1"/>
    <property type="molecule type" value="Genomic_DNA"/>
</dbReference>
<keyword evidence="1" id="KW-0812">Transmembrane</keyword>
<dbReference type="InterPro" id="IPR006597">
    <property type="entry name" value="Sel1-like"/>
</dbReference>
<comment type="caution">
    <text evidence="2">The sequence shown here is derived from an EMBL/GenBank/DDBJ whole genome shotgun (WGS) entry which is preliminary data.</text>
</comment>
<dbReference type="SUPFAM" id="SSF81901">
    <property type="entry name" value="HCP-like"/>
    <property type="match status" value="1"/>
</dbReference>
<organism evidence="2 3">
    <name type="scientific">Bradyrhizobium algeriense</name>
    <dbReference type="NCBI Taxonomy" id="634784"/>
    <lineage>
        <taxon>Bacteria</taxon>
        <taxon>Pseudomonadati</taxon>
        <taxon>Pseudomonadota</taxon>
        <taxon>Alphaproteobacteria</taxon>
        <taxon>Hyphomicrobiales</taxon>
        <taxon>Nitrobacteraceae</taxon>
        <taxon>Bradyrhizobium</taxon>
    </lineage>
</organism>
<dbReference type="PANTHER" id="PTHR11102:SF160">
    <property type="entry name" value="ERAD-ASSOCIATED E3 UBIQUITIN-PROTEIN LIGASE COMPONENT HRD3"/>
    <property type="match status" value="1"/>
</dbReference>
<gene>
    <name evidence="2" type="ORF">V1286_007754</name>
</gene>
<dbReference type="Gene3D" id="1.25.40.10">
    <property type="entry name" value="Tetratricopeptide repeat domain"/>
    <property type="match status" value="2"/>
</dbReference>
<evidence type="ECO:0000313" key="2">
    <source>
        <dbReference type="EMBL" id="MEH2560225.1"/>
    </source>
</evidence>
<dbReference type="PANTHER" id="PTHR11102">
    <property type="entry name" value="SEL-1-LIKE PROTEIN"/>
    <property type="match status" value="1"/>
</dbReference>
<keyword evidence="3" id="KW-1185">Reference proteome</keyword>
<keyword evidence="1" id="KW-0472">Membrane</keyword>
<reference evidence="2 3" key="1">
    <citation type="submission" date="2024-02" db="EMBL/GenBank/DDBJ databases">
        <title>Adaptive strategies in a cosmopolitan and abundant soil bacterium.</title>
        <authorList>
            <person name="Carini P."/>
        </authorList>
    </citation>
    <scope>NUCLEOTIDE SEQUENCE [LARGE SCALE GENOMIC DNA]</scope>
    <source>
        <strain evidence="2 3">AZCC 1608</strain>
    </source>
</reference>
<feature type="transmembrane region" description="Helical" evidence="1">
    <location>
        <begin position="72"/>
        <end position="97"/>
    </location>
</feature>
<dbReference type="InterPro" id="IPR011990">
    <property type="entry name" value="TPR-like_helical_dom_sf"/>
</dbReference>
<accession>A0ABU8BP16</accession>